<dbReference type="EMBL" id="CP001629">
    <property type="protein sequence ID" value="ACU88842.1"/>
    <property type="molecule type" value="Genomic_DNA"/>
</dbReference>
<dbReference type="Pfam" id="PF03412">
    <property type="entry name" value="Peptidase_C39"/>
    <property type="match status" value="1"/>
</dbReference>
<evidence type="ECO:0000259" key="1">
    <source>
        <dbReference type="PROSITE" id="PS50990"/>
    </source>
</evidence>
<sequence length="164" mass="18459">MVGCVQRPAFQPDREITARTVRLEVPFIPQTQNNDCGPSALAAVLAFHGRDVSLDEVTRRVFTPVLERTLLPDMENYARSLGFSTRSGRGDPVLLRDWINAGNPVILMLNMGGRMFSQGHYVVVYGHDPDGFLMHIGTRAEMYLPDQALLEGWEPMNRLYLVVE</sequence>
<dbReference type="Proteomes" id="UP000002216">
    <property type="component" value="Chromosome"/>
</dbReference>
<dbReference type="GO" id="GO:0016020">
    <property type="term" value="C:membrane"/>
    <property type="evidence" value="ECO:0007669"/>
    <property type="project" value="InterPro"/>
</dbReference>
<keyword evidence="3" id="KW-1185">Reference proteome</keyword>
<dbReference type="GO" id="GO:0005524">
    <property type="term" value="F:ATP binding"/>
    <property type="evidence" value="ECO:0007669"/>
    <property type="project" value="InterPro"/>
</dbReference>
<dbReference type="eggNOG" id="COG3271">
    <property type="taxonomic scope" value="Bacteria"/>
</dbReference>
<dbReference type="GO" id="GO:0008233">
    <property type="term" value="F:peptidase activity"/>
    <property type="evidence" value="ECO:0007669"/>
    <property type="project" value="InterPro"/>
</dbReference>
<dbReference type="PROSITE" id="PS50990">
    <property type="entry name" value="PEPTIDASE_C39"/>
    <property type="match status" value="1"/>
</dbReference>
<dbReference type="KEGG" id="dba:Dbac_0719"/>
<evidence type="ECO:0000313" key="2">
    <source>
        <dbReference type="EMBL" id="ACU88842.1"/>
    </source>
</evidence>
<dbReference type="AlphaFoldDB" id="C7LN72"/>
<dbReference type="STRING" id="525897.Dbac_0719"/>
<feature type="domain" description="Peptidase C39" evidence="1">
    <location>
        <begin position="30"/>
        <end position="160"/>
    </location>
</feature>
<dbReference type="Gene3D" id="3.90.70.10">
    <property type="entry name" value="Cysteine proteinases"/>
    <property type="match status" value="1"/>
</dbReference>
<organism evidence="2 3">
    <name type="scientific">Desulfomicrobium baculatum (strain DSM 4028 / VKM B-1378 / X)</name>
    <name type="common">Desulfovibrio baculatus</name>
    <dbReference type="NCBI Taxonomy" id="525897"/>
    <lineage>
        <taxon>Bacteria</taxon>
        <taxon>Pseudomonadati</taxon>
        <taxon>Thermodesulfobacteriota</taxon>
        <taxon>Desulfovibrionia</taxon>
        <taxon>Desulfovibrionales</taxon>
        <taxon>Desulfomicrobiaceae</taxon>
        <taxon>Desulfomicrobium</taxon>
    </lineage>
</organism>
<protein>
    <submittedName>
        <fullName evidence="2">Peptidase C39 bacteriocin processing</fullName>
    </submittedName>
</protein>
<dbReference type="InterPro" id="IPR005074">
    <property type="entry name" value="Peptidase_C39"/>
</dbReference>
<gene>
    <name evidence="2" type="ordered locus">Dbac_0719</name>
</gene>
<dbReference type="GO" id="GO:0006508">
    <property type="term" value="P:proteolysis"/>
    <property type="evidence" value="ECO:0007669"/>
    <property type="project" value="InterPro"/>
</dbReference>
<reference evidence="2 3" key="1">
    <citation type="journal article" date="2009" name="Stand. Genomic Sci.">
        <title>Complete genome sequence of Desulfomicrobium baculatum type strain (X).</title>
        <authorList>
            <person name="Copeland A."/>
            <person name="Spring S."/>
            <person name="Goker M."/>
            <person name="Schneider S."/>
            <person name="Lapidus A."/>
            <person name="Del Rio T.G."/>
            <person name="Tice H."/>
            <person name="Cheng J.F."/>
            <person name="Chen F."/>
            <person name="Nolan M."/>
            <person name="Bruce D."/>
            <person name="Goodwin L."/>
            <person name="Pitluck S."/>
            <person name="Ivanova N."/>
            <person name="Mavrommatis K."/>
            <person name="Ovchinnikova G."/>
            <person name="Pati A."/>
            <person name="Chen A."/>
            <person name="Palaniappan K."/>
            <person name="Land M."/>
            <person name="Hauser L."/>
            <person name="Chang Y.J."/>
            <person name="Jeffries C.C."/>
            <person name="Meincke L."/>
            <person name="Sims D."/>
            <person name="Brettin T."/>
            <person name="Detter J.C."/>
            <person name="Han C."/>
            <person name="Chain P."/>
            <person name="Bristow J."/>
            <person name="Eisen J.A."/>
            <person name="Markowitz V."/>
            <person name="Hugenholtz P."/>
            <person name="Kyrpides N.C."/>
            <person name="Klenk H.P."/>
            <person name="Lucas S."/>
        </authorList>
    </citation>
    <scope>NUCLEOTIDE SEQUENCE [LARGE SCALE GENOMIC DNA]</scope>
    <source>
        <strain evidence="3">DSM 4028 / VKM B-1378 / X</strain>
    </source>
</reference>
<evidence type="ECO:0000313" key="3">
    <source>
        <dbReference type="Proteomes" id="UP000002216"/>
    </source>
</evidence>
<accession>C7LN72</accession>
<dbReference type="HOGENOM" id="CLU_108021_1_0_7"/>
<proteinExistence type="predicted"/>
<name>C7LN72_DESBD</name>